<keyword evidence="4" id="KW-0547">Nucleotide-binding</keyword>
<evidence type="ECO:0000313" key="11">
    <source>
        <dbReference type="EMBL" id="MBB3066723.1"/>
    </source>
</evidence>
<keyword evidence="5 11" id="KW-0067">ATP-binding</keyword>
<keyword evidence="12" id="KW-1185">Reference proteome</keyword>
<feature type="transmembrane region" description="Helical" evidence="8">
    <location>
        <begin position="247"/>
        <end position="265"/>
    </location>
</feature>
<comment type="caution">
    <text evidence="11">The sequence shown here is derived from an EMBL/GenBank/DDBJ whole genome shotgun (WGS) entry which is preliminary data.</text>
</comment>
<evidence type="ECO:0000313" key="12">
    <source>
        <dbReference type="Proteomes" id="UP000581135"/>
    </source>
</evidence>
<evidence type="ECO:0000256" key="6">
    <source>
        <dbReference type="ARBA" id="ARBA00022989"/>
    </source>
</evidence>
<dbReference type="InterPro" id="IPR003439">
    <property type="entry name" value="ABC_transporter-like_ATP-bd"/>
</dbReference>
<evidence type="ECO:0000256" key="2">
    <source>
        <dbReference type="ARBA" id="ARBA00022448"/>
    </source>
</evidence>
<dbReference type="PANTHER" id="PTHR43394">
    <property type="entry name" value="ATP-DEPENDENT PERMEASE MDL1, MITOCHONDRIAL"/>
    <property type="match status" value="1"/>
</dbReference>
<evidence type="ECO:0000256" key="7">
    <source>
        <dbReference type="ARBA" id="ARBA00023136"/>
    </source>
</evidence>
<protein>
    <submittedName>
        <fullName evidence="11">Subfamily B ATP-binding cassette protein MsbA</fullName>
        <ecNumber evidence="11">3.6.3.-</ecNumber>
    </submittedName>
</protein>
<dbReference type="EC" id="3.6.3.-" evidence="11"/>
<dbReference type="InterPro" id="IPR017871">
    <property type="entry name" value="ABC_transporter-like_CS"/>
</dbReference>
<dbReference type="Pfam" id="PF00664">
    <property type="entry name" value="ABC_membrane"/>
    <property type="match status" value="1"/>
</dbReference>
<feature type="transmembrane region" description="Helical" evidence="8">
    <location>
        <begin position="53"/>
        <end position="71"/>
    </location>
</feature>
<accession>A0A839T0P8</accession>
<dbReference type="Pfam" id="PF00005">
    <property type="entry name" value="ABC_tran"/>
    <property type="match status" value="1"/>
</dbReference>
<dbReference type="Gene3D" id="1.20.1560.10">
    <property type="entry name" value="ABC transporter type 1, transmembrane domain"/>
    <property type="match status" value="1"/>
</dbReference>
<evidence type="ECO:0000256" key="3">
    <source>
        <dbReference type="ARBA" id="ARBA00022692"/>
    </source>
</evidence>
<dbReference type="InterPro" id="IPR027417">
    <property type="entry name" value="P-loop_NTPase"/>
</dbReference>
<keyword evidence="7 8" id="KW-0472">Membrane</keyword>
<dbReference type="GO" id="GO:0005886">
    <property type="term" value="C:plasma membrane"/>
    <property type="evidence" value="ECO:0007669"/>
    <property type="project" value="UniProtKB-SubCell"/>
</dbReference>
<dbReference type="SMART" id="SM00382">
    <property type="entry name" value="AAA"/>
    <property type="match status" value="1"/>
</dbReference>
<evidence type="ECO:0000256" key="5">
    <source>
        <dbReference type="ARBA" id="ARBA00022840"/>
    </source>
</evidence>
<dbReference type="EMBL" id="JACHXA010000010">
    <property type="protein sequence ID" value="MBB3066723.1"/>
    <property type="molecule type" value="Genomic_DNA"/>
</dbReference>
<dbReference type="PROSITE" id="PS00211">
    <property type="entry name" value="ABC_TRANSPORTER_1"/>
    <property type="match status" value="1"/>
</dbReference>
<feature type="transmembrane region" description="Helical" evidence="8">
    <location>
        <begin position="155"/>
        <end position="176"/>
    </location>
</feature>
<evidence type="ECO:0000256" key="8">
    <source>
        <dbReference type="SAM" id="Phobius"/>
    </source>
</evidence>
<evidence type="ECO:0000256" key="4">
    <source>
        <dbReference type="ARBA" id="ARBA00022741"/>
    </source>
</evidence>
<dbReference type="PROSITE" id="PS50929">
    <property type="entry name" value="ABC_TM1F"/>
    <property type="match status" value="1"/>
</dbReference>
<dbReference type="SUPFAM" id="SSF90123">
    <property type="entry name" value="ABC transporter transmembrane region"/>
    <property type="match status" value="1"/>
</dbReference>
<dbReference type="CDD" id="cd18552">
    <property type="entry name" value="ABC_6TM_MsbA_like"/>
    <property type="match status" value="1"/>
</dbReference>
<proteinExistence type="predicted"/>
<keyword evidence="3 8" id="KW-0812">Transmembrane</keyword>
<dbReference type="GO" id="GO:0015421">
    <property type="term" value="F:ABC-type oligopeptide transporter activity"/>
    <property type="evidence" value="ECO:0007669"/>
    <property type="project" value="TreeGrafter"/>
</dbReference>
<dbReference type="AlphaFoldDB" id="A0A839T0P8"/>
<feature type="transmembrane region" description="Helical" evidence="8">
    <location>
        <begin position="271"/>
        <end position="288"/>
    </location>
</feature>
<dbReference type="InterPro" id="IPR039421">
    <property type="entry name" value="Type_1_exporter"/>
</dbReference>
<evidence type="ECO:0000259" key="10">
    <source>
        <dbReference type="PROSITE" id="PS50929"/>
    </source>
</evidence>
<dbReference type="GO" id="GO:0016887">
    <property type="term" value="F:ATP hydrolysis activity"/>
    <property type="evidence" value="ECO:0007669"/>
    <property type="project" value="InterPro"/>
</dbReference>
<evidence type="ECO:0000259" key="9">
    <source>
        <dbReference type="PROSITE" id="PS50893"/>
    </source>
</evidence>
<sequence length="580" mass="62699">MIARLLRGYLHDQIGRLAVGFVCMGLVAVTTAAFTQLIKPIVDEIFLHQDSDLLLPIAGFTLAVFAIKGLASYGEAVLMNKVGLSIVAALQKQLYGRLVGADLAFYNETAPGSLISRFINDVTLLRTAVTQSVTGVGKDLLTAAALVAVMFYEDWLLASIAFFAFPLAIFPIVRIGRRMRKVSRRSQTEVGRLSSLLDETFQGIRHVKAYGMERYEEARAGAAIDEVYRLNLKAEQTRNLLHPIMEMLGGLAIVAVLLYGGYTVIDGDRTPGSFFAFIFALLLAYEPVKRLARLNSKLQEGLAAAERIFDILDRQPEIRDRNEAKPLRLDQGAIAFRDVSFGYHPGQSALTDLSLEIPGGSRVALVGSSGAGKSTILNLIPRFYDPDSGQVLIDGQNIRDVQLASLRKNIALVSQEIVLFDDTVGMNIAYGSPDATPEQITAAAAAAGATDFIEALPDGYDTLIGPRGAKLSGGQRQRIAIARALLKNAPILLLDEATSALDSETERAVQEALESLMKGRTTLVIAHRLSTVIGADQIVVLDAGRVVERGHHEALLAKGGSYAQLYRAQFAEASGNSDRS</sequence>
<dbReference type="PANTHER" id="PTHR43394:SF1">
    <property type="entry name" value="ATP-BINDING CASSETTE SUB-FAMILY B MEMBER 10, MITOCHONDRIAL"/>
    <property type="match status" value="1"/>
</dbReference>
<dbReference type="InterPro" id="IPR011527">
    <property type="entry name" value="ABC1_TM_dom"/>
</dbReference>
<dbReference type="FunFam" id="3.40.50.300:FF:000287">
    <property type="entry name" value="Multidrug ABC transporter ATP-binding protein"/>
    <property type="match status" value="1"/>
</dbReference>
<dbReference type="SUPFAM" id="SSF52540">
    <property type="entry name" value="P-loop containing nucleoside triphosphate hydrolases"/>
    <property type="match status" value="1"/>
</dbReference>
<reference evidence="11 12" key="1">
    <citation type="submission" date="2020-08" db="EMBL/GenBank/DDBJ databases">
        <title>Genomic Encyclopedia of Type Strains, Phase III (KMG-III): the genomes of soil and plant-associated and newly described type strains.</title>
        <authorList>
            <person name="Whitman W."/>
        </authorList>
    </citation>
    <scope>NUCLEOTIDE SEQUENCE [LARGE SCALE GENOMIC DNA]</scope>
    <source>
        <strain evidence="11 12">CECT 8803</strain>
    </source>
</reference>
<organism evidence="11 12">
    <name type="scientific">Limibacillus halophilus</name>
    <dbReference type="NCBI Taxonomy" id="1579333"/>
    <lineage>
        <taxon>Bacteria</taxon>
        <taxon>Pseudomonadati</taxon>
        <taxon>Pseudomonadota</taxon>
        <taxon>Alphaproteobacteria</taxon>
        <taxon>Rhodospirillales</taxon>
        <taxon>Rhodovibrionaceae</taxon>
        <taxon>Limibacillus</taxon>
    </lineage>
</organism>
<feature type="transmembrane region" description="Helical" evidence="8">
    <location>
        <begin position="14"/>
        <end position="33"/>
    </location>
</feature>
<feature type="domain" description="ABC transporter" evidence="9">
    <location>
        <begin position="334"/>
        <end position="568"/>
    </location>
</feature>
<keyword evidence="2" id="KW-0813">Transport</keyword>
<evidence type="ECO:0000256" key="1">
    <source>
        <dbReference type="ARBA" id="ARBA00004651"/>
    </source>
</evidence>
<comment type="subcellular location">
    <subcellularLocation>
        <location evidence="1">Cell membrane</location>
        <topology evidence="1">Multi-pass membrane protein</topology>
    </subcellularLocation>
</comment>
<dbReference type="GO" id="GO:0005524">
    <property type="term" value="F:ATP binding"/>
    <property type="evidence" value="ECO:0007669"/>
    <property type="project" value="UniProtKB-KW"/>
</dbReference>
<keyword evidence="6 8" id="KW-1133">Transmembrane helix</keyword>
<dbReference type="Proteomes" id="UP000581135">
    <property type="component" value="Unassembled WGS sequence"/>
</dbReference>
<name>A0A839T0P8_9PROT</name>
<dbReference type="InterPro" id="IPR003593">
    <property type="entry name" value="AAA+_ATPase"/>
</dbReference>
<feature type="domain" description="ABC transmembrane type-1" evidence="10">
    <location>
        <begin position="18"/>
        <end position="300"/>
    </location>
</feature>
<gene>
    <name evidence="11" type="ORF">FHR98_003033</name>
</gene>
<keyword evidence="11" id="KW-0378">Hydrolase</keyword>
<dbReference type="PROSITE" id="PS50893">
    <property type="entry name" value="ABC_TRANSPORTER_2"/>
    <property type="match status" value="1"/>
</dbReference>
<dbReference type="Gene3D" id="3.40.50.300">
    <property type="entry name" value="P-loop containing nucleotide triphosphate hydrolases"/>
    <property type="match status" value="1"/>
</dbReference>
<dbReference type="InterPro" id="IPR036640">
    <property type="entry name" value="ABC1_TM_sf"/>
</dbReference>